<dbReference type="Pfam" id="PF06824">
    <property type="entry name" value="Glyco_hydro_125"/>
    <property type="match status" value="1"/>
</dbReference>
<dbReference type="PANTHER" id="PTHR31047:SF0">
    <property type="entry name" value="MEIOTICALLY UP-REGULATED GENE 157 PROTEIN"/>
    <property type="match status" value="1"/>
</dbReference>
<keyword evidence="2" id="KW-1185">Reference proteome</keyword>
<evidence type="ECO:0000313" key="2">
    <source>
        <dbReference type="Proteomes" id="UP000712570"/>
    </source>
</evidence>
<sequence length="442" mass="49941">MQPQKFHSTAVNDHIENICQHISDPALERLFRQCYPNTLDTTVAFQMVDGLPDTFVITGDIHAMWLRDSAAQVWPYLAHIQADPMLAGMIAGLIRRHSTCIMTDPYANAFNDGPGHSQWQSDNTTMLPELHERKWELDSLCYAIRLAHGYWQRSSDRRPFDQQWLAAMKLAVATMQAQQRKENRGPYSFTRSGSWQADTLACDGWGNPVRPVGLIASMFRPSDDATVLPFLVPSNFFAVVSLRQLASMVSELFNEIDFAAECTTLADEVAAALQTHAIVQHPEHGLIYAYEVDGYGSALLMDDANIPSLLSLPYLGAVAQNEEVCQNTRRFALSTNNPWFFKGDQFEGNGSPHTLAPMIWPMSIIMRAMTSDQDEEISHCLHMLKSCHAETYFMHESFHASQPQQFTRSWFAWANTLLGELISKIARERPHLLSAKDRHVSH</sequence>
<dbReference type="SMART" id="SM01149">
    <property type="entry name" value="DUF1237"/>
    <property type="match status" value="1"/>
</dbReference>
<organism evidence="1 2">
    <name type="scientific">Iodobacter violaceini</name>
    <dbReference type="NCBI Taxonomy" id="3044271"/>
    <lineage>
        <taxon>Bacteria</taxon>
        <taxon>Pseudomonadati</taxon>
        <taxon>Pseudomonadota</taxon>
        <taxon>Betaproteobacteria</taxon>
        <taxon>Neisseriales</taxon>
        <taxon>Chitinibacteraceae</taxon>
        <taxon>Iodobacter</taxon>
    </lineage>
</organism>
<evidence type="ECO:0000313" key="1">
    <source>
        <dbReference type="EMBL" id="NHQ85558.1"/>
    </source>
</evidence>
<dbReference type="RefSeq" id="WP_166823066.1">
    <property type="nucleotide sequence ID" value="NZ_JAAOLX010000002.1"/>
</dbReference>
<dbReference type="InterPro" id="IPR008928">
    <property type="entry name" value="6-hairpin_glycosidase_sf"/>
</dbReference>
<gene>
    <name evidence="1" type="ORF">HA050_05430</name>
</gene>
<comment type="caution">
    <text evidence="1">The sequence shown here is derived from an EMBL/GenBank/DDBJ whole genome shotgun (WGS) entry which is preliminary data.</text>
</comment>
<dbReference type="Gene3D" id="1.50.10.10">
    <property type="match status" value="1"/>
</dbReference>
<dbReference type="InterPro" id="IPR008313">
    <property type="entry name" value="GH125"/>
</dbReference>
<name>A0ABX0KS87_9NEIS</name>
<dbReference type="SUPFAM" id="SSF48208">
    <property type="entry name" value="Six-hairpin glycosidases"/>
    <property type="match status" value="1"/>
</dbReference>
<reference evidence="1 2" key="1">
    <citation type="submission" date="2020-03" db="EMBL/GenBank/DDBJ databases">
        <title>Draft genome sequence of environmentally isolated violet-colored cultures.</title>
        <authorList>
            <person name="Wilson H.S."/>
        </authorList>
    </citation>
    <scope>NUCLEOTIDE SEQUENCE [LARGE SCALE GENOMIC DNA]</scope>
    <source>
        <strain evidence="1 2">HSC-16F04</strain>
    </source>
</reference>
<dbReference type="InterPro" id="IPR012341">
    <property type="entry name" value="6hp_glycosidase-like_sf"/>
</dbReference>
<dbReference type="EMBL" id="JAAOLX010000002">
    <property type="protein sequence ID" value="NHQ85558.1"/>
    <property type="molecule type" value="Genomic_DNA"/>
</dbReference>
<dbReference type="PIRSF" id="PIRSF028846">
    <property type="entry name" value="UCP028846"/>
    <property type="match status" value="1"/>
</dbReference>
<accession>A0ABX0KS87</accession>
<proteinExistence type="predicted"/>
<dbReference type="GO" id="GO:0016787">
    <property type="term" value="F:hydrolase activity"/>
    <property type="evidence" value="ECO:0007669"/>
    <property type="project" value="UniProtKB-KW"/>
</dbReference>
<keyword evidence="1" id="KW-0378">Hydrolase</keyword>
<dbReference type="PANTHER" id="PTHR31047">
    <property type="entry name" value="MEIOTICALLY UP-REGULATED GENE 157 PROTEIN"/>
    <property type="match status" value="1"/>
</dbReference>
<protein>
    <submittedName>
        <fullName evidence="1">Glycoside hydrolase family 125 protein</fullName>
    </submittedName>
</protein>
<dbReference type="Proteomes" id="UP000712570">
    <property type="component" value="Unassembled WGS sequence"/>
</dbReference>